<feature type="transmembrane region" description="Helical" evidence="1">
    <location>
        <begin position="201"/>
        <end position="220"/>
    </location>
</feature>
<sequence length="481" mass="55123">MKKSFVTVLCLVYVFSVFFILIFGKLTGNSEIQGAFSTLYAGNIKVLEQAENILVENGVPGIVSARAQRDFFPDFLLNHEYFDLAMKWFSSESGYYLYYPGNIPVENYLAGLEGISFTQVKKTGIFIFLFAAPLIIFCIFFTPYKLRFIVSVFPGFVALYSFCNGGVFFLASALTGLVTGIHRVLYDEGFEFQRGEKFKRVFSVIWNDLFLFIIIFISPLWNFANIIPVLFTLAATGAGELFFDRLAENKRKKSENSVHFRRIKPLSTLESAQRAFPFRFRVFFFILVIAGTVFFVFFNKPVQSVFPGQAVVNVSDCNLDLVGIRTFVSTQKRDNLLYSDIPAYLNLRWEIESYPFTPVSENSWLKWSIPPDKIPETLYFTRYREDDSGRIVPNREKILDFDDSFIARCLDNLPPLEKMLASYGRIAYGSENAAGTDMKVSGGKFNFYNFFIFSVFILLLSLLFLPVKFIYNGVNGFDMYL</sequence>
<feature type="transmembrane region" description="Helical" evidence="1">
    <location>
        <begin position="6"/>
        <end position="24"/>
    </location>
</feature>
<dbReference type="Proteomes" id="UP000823638">
    <property type="component" value="Unassembled WGS sequence"/>
</dbReference>
<organism evidence="2 3">
    <name type="scientific">Candidatus Gallitreponema excrementavium</name>
    <dbReference type="NCBI Taxonomy" id="2840840"/>
    <lineage>
        <taxon>Bacteria</taxon>
        <taxon>Pseudomonadati</taxon>
        <taxon>Spirochaetota</taxon>
        <taxon>Spirochaetia</taxon>
        <taxon>Spirochaetales</taxon>
        <taxon>Candidatus Gallitreponema</taxon>
    </lineage>
</organism>
<evidence type="ECO:0000313" key="2">
    <source>
        <dbReference type="EMBL" id="MBO8457099.1"/>
    </source>
</evidence>
<name>A0A9D9N1Q1_9SPIR</name>
<accession>A0A9D9N1Q1</accession>
<keyword evidence="1" id="KW-1133">Transmembrane helix</keyword>
<evidence type="ECO:0000256" key="1">
    <source>
        <dbReference type="SAM" id="Phobius"/>
    </source>
</evidence>
<gene>
    <name evidence="2" type="ORF">IAA81_02585</name>
</gene>
<reference evidence="2" key="2">
    <citation type="journal article" date="2021" name="PeerJ">
        <title>Extensive microbial diversity within the chicken gut microbiome revealed by metagenomics and culture.</title>
        <authorList>
            <person name="Gilroy R."/>
            <person name="Ravi A."/>
            <person name="Getino M."/>
            <person name="Pursley I."/>
            <person name="Horton D.L."/>
            <person name="Alikhan N.F."/>
            <person name="Baker D."/>
            <person name="Gharbi K."/>
            <person name="Hall N."/>
            <person name="Watson M."/>
            <person name="Adriaenssens E.M."/>
            <person name="Foster-Nyarko E."/>
            <person name="Jarju S."/>
            <person name="Secka A."/>
            <person name="Antonio M."/>
            <person name="Oren A."/>
            <person name="Chaudhuri R.R."/>
            <person name="La Ragione R."/>
            <person name="Hildebrand F."/>
            <person name="Pallen M.J."/>
        </authorList>
    </citation>
    <scope>NUCLEOTIDE SEQUENCE</scope>
    <source>
        <strain evidence="2">10532</strain>
    </source>
</reference>
<keyword evidence="1" id="KW-0812">Transmembrane</keyword>
<dbReference type="AlphaFoldDB" id="A0A9D9N1Q1"/>
<comment type="caution">
    <text evidence="2">The sequence shown here is derived from an EMBL/GenBank/DDBJ whole genome shotgun (WGS) entry which is preliminary data.</text>
</comment>
<dbReference type="EMBL" id="JADIMM010000029">
    <property type="protein sequence ID" value="MBO8457099.1"/>
    <property type="molecule type" value="Genomic_DNA"/>
</dbReference>
<keyword evidence="1" id="KW-0472">Membrane</keyword>
<feature type="transmembrane region" description="Helical" evidence="1">
    <location>
        <begin position="447"/>
        <end position="471"/>
    </location>
</feature>
<feature type="transmembrane region" description="Helical" evidence="1">
    <location>
        <begin position="156"/>
        <end position="181"/>
    </location>
</feature>
<proteinExistence type="predicted"/>
<reference evidence="2" key="1">
    <citation type="submission" date="2020-10" db="EMBL/GenBank/DDBJ databases">
        <authorList>
            <person name="Gilroy R."/>
        </authorList>
    </citation>
    <scope>NUCLEOTIDE SEQUENCE</scope>
    <source>
        <strain evidence="2">10532</strain>
    </source>
</reference>
<feature type="transmembrane region" description="Helical" evidence="1">
    <location>
        <begin position="125"/>
        <end position="144"/>
    </location>
</feature>
<protein>
    <submittedName>
        <fullName evidence="2">Uncharacterized protein</fullName>
    </submittedName>
</protein>
<evidence type="ECO:0000313" key="3">
    <source>
        <dbReference type="Proteomes" id="UP000823638"/>
    </source>
</evidence>
<feature type="transmembrane region" description="Helical" evidence="1">
    <location>
        <begin position="280"/>
        <end position="298"/>
    </location>
</feature>